<dbReference type="AlphaFoldDB" id="A0A3D8GSZ3"/>
<dbReference type="OrthoDB" id="2930656at2"/>
<evidence type="ECO:0000259" key="2">
    <source>
        <dbReference type="PROSITE" id="PS51781"/>
    </source>
</evidence>
<feature type="coiled-coil region" evidence="1">
    <location>
        <begin position="54"/>
        <end position="81"/>
    </location>
</feature>
<dbReference type="Gene3D" id="1.20.5.340">
    <property type="match status" value="1"/>
</dbReference>
<dbReference type="InterPro" id="IPR052354">
    <property type="entry name" value="Cell_Wall_Dynamics_Protein"/>
</dbReference>
<accession>A0A3D8GSZ3</accession>
<feature type="domain" description="SH3b" evidence="2">
    <location>
        <begin position="97"/>
        <end position="165"/>
    </location>
</feature>
<feature type="domain" description="SH3b" evidence="2">
    <location>
        <begin position="169"/>
        <end position="237"/>
    </location>
</feature>
<dbReference type="InterPro" id="IPR003646">
    <property type="entry name" value="SH3-like_bac-type"/>
</dbReference>
<reference evidence="3 4" key="1">
    <citation type="submission" date="2018-07" db="EMBL/GenBank/DDBJ databases">
        <title>Bacillus sp. YLB-04 draft genome sequence.</title>
        <authorList>
            <person name="Yu L."/>
            <person name="Tang X."/>
        </authorList>
    </citation>
    <scope>NUCLEOTIDE SEQUENCE [LARGE SCALE GENOMIC DNA]</scope>
    <source>
        <strain evidence="3 4">YLB-04</strain>
    </source>
</reference>
<dbReference type="RefSeq" id="WP_115451255.1">
    <property type="nucleotide sequence ID" value="NZ_QNQT01000002.1"/>
</dbReference>
<sequence>MKRTKKLIAAGAIALGIGAGAIIVTPTGMNAAGNVVLASVDWVTSQLTPINTKITGLQTKTTDLEAKIAKQQQEIESLKAQIGNQTPPPPPPPAEGQLPSTVYAKSSVDIRSGASTKYKILASKPAGSSLKVVGSVTVATGLWYRIEVSPSILGWVFSGDVSTTKPTVTAPTTVTVKSEANIRRGASTIYTVVATVKAGTNLKYLSTFTNSNGETWYNVETSAGVRGWMISTLGEVK</sequence>
<evidence type="ECO:0000313" key="4">
    <source>
        <dbReference type="Proteomes" id="UP000257144"/>
    </source>
</evidence>
<dbReference type="PROSITE" id="PS51781">
    <property type="entry name" value="SH3B"/>
    <property type="match status" value="2"/>
</dbReference>
<dbReference type="EMBL" id="QNQT01000002">
    <property type="protein sequence ID" value="RDU37583.1"/>
    <property type="molecule type" value="Genomic_DNA"/>
</dbReference>
<evidence type="ECO:0000256" key="1">
    <source>
        <dbReference type="SAM" id="Coils"/>
    </source>
</evidence>
<dbReference type="Gene3D" id="2.30.30.40">
    <property type="entry name" value="SH3 Domains"/>
    <property type="match status" value="2"/>
</dbReference>
<evidence type="ECO:0000313" key="3">
    <source>
        <dbReference type="EMBL" id="RDU37583.1"/>
    </source>
</evidence>
<name>A0A3D8GSZ3_9BACI</name>
<gene>
    <name evidence="3" type="ORF">DRW41_07010</name>
</gene>
<dbReference type="PANTHER" id="PTHR34408:SF1">
    <property type="entry name" value="GLYCOSYL HYDROLASE FAMILY 19 DOMAIN-CONTAINING PROTEIN HI_1415"/>
    <property type="match status" value="1"/>
</dbReference>
<dbReference type="SMART" id="SM00287">
    <property type="entry name" value="SH3b"/>
    <property type="match status" value="2"/>
</dbReference>
<protein>
    <submittedName>
        <fullName evidence="3">SH3 domain-containing protein</fullName>
    </submittedName>
</protein>
<proteinExistence type="predicted"/>
<keyword evidence="1" id="KW-0175">Coiled coil</keyword>
<comment type="caution">
    <text evidence="3">The sequence shown here is derived from an EMBL/GenBank/DDBJ whole genome shotgun (WGS) entry which is preliminary data.</text>
</comment>
<keyword evidence="4" id="KW-1185">Reference proteome</keyword>
<dbReference type="Proteomes" id="UP000257144">
    <property type="component" value="Unassembled WGS sequence"/>
</dbReference>
<dbReference type="PANTHER" id="PTHR34408">
    <property type="entry name" value="FAMILY PROTEIN, PUTATIVE-RELATED"/>
    <property type="match status" value="1"/>
</dbReference>
<dbReference type="Pfam" id="PF08239">
    <property type="entry name" value="SH3_3"/>
    <property type="match status" value="2"/>
</dbReference>
<organism evidence="3 4">
    <name type="scientific">Neobacillus piezotolerans</name>
    <dbReference type="NCBI Taxonomy" id="2259171"/>
    <lineage>
        <taxon>Bacteria</taxon>
        <taxon>Bacillati</taxon>
        <taxon>Bacillota</taxon>
        <taxon>Bacilli</taxon>
        <taxon>Bacillales</taxon>
        <taxon>Bacillaceae</taxon>
        <taxon>Neobacillus</taxon>
    </lineage>
</organism>